<feature type="compositionally biased region" description="Basic and acidic residues" evidence="1">
    <location>
        <begin position="15"/>
        <end position="29"/>
    </location>
</feature>
<dbReference type="EMBL" id="VSRR010126479">
    <property type="protein sequence ID" value="MPD01290.1"/>
    <property type="molecule type" value="Genomic_DNA"/>
</dbReference>
<keyword evidence="3" id="KW-1185">Reference proteome</keyword>
<feature type="compositionally biased region" description="Basic and acidic residues" evidence="1">
    <location>
        <begin position="37"/>
        <end position="61"/>
    </location>
</feature>
<evidence type="ECO:0000313" key="3">
    <source>
        <dbReference type="Proteomes" id="UP000324222"/>
    </source>
</evidence>
<dbReference type="Proteomes" id="UP000324222">
    <property type="component" value="Unassembled WGS sequence"/>
</dbReference>
<dbReference type="AlphaFoldDB" id="A0A5B7K2R1"/>
<evidence type="ECO:0000256" key="1">
    <source>
        <dbReference type="SAM" id="MobiDB-lite"/>
    </source>
</evidence>
<reference evidence="2 3" key="1">
    <citation type="submission" date="2019-05" db="EMBL/GenBank/DDBJ databases">
        <title>Another draft genome of Portunus trituberculatus and its Hox gene families provides insights of decapod evolution.</title>
        <authorList>
            <person name="Jeong J.-H."/>
            <person name="Song I."/>
            <person name="Kim S."/>
            <person name="Choi T."/>
            <person name="Kim D."/>
            <person name="Ryu S."/>
            <person name="Kim W."/>
        </authorList>
    </citation>
    <scope>NUCLEOTIDE SEQUENCE [LARGE SCALE GENOMIC DNA]</scope>
    <source>
        <tissue evidence="2">Muscle</tissue>
    </source>
</reference>
<sequence length="61" mass="7155">MLEMTMRGQARGKWRGHEDDDKENKNKEMDVEEMEVKDDKGNGMALKEKKMVKIKKNTENA</sequence>
<feature type="region of interest" description="Disordered" evidence="1">
    <location>
        <begin position="1"/>
        <end position="61"/>
    </location>
</feature>
<proteinExistence type="predicted"/>
<accession>A0A5B7K2R1</accession>
<evidence type="ECO:0000313" key="2">
    <source>
        <dbReference type="EMBL" id="MPD01290.1"/>
    </source>
</evidence>
<protein>
    <submittedName>
        <fullName evidence="2">Uncharacterized protein</fullName>
    </submittedName>
</protein>
<name>A0A5B7K2R1_PORTR</name>
<organism evidence="2 3">
    <name type="scientific">Portunus trituberculatus</name>
    <name type="common">Swimming crab</name>
    <name type="synonym">Neptunus trituberculatus</name>
    <dbReference type="NCBI Taxonomy" id="210409"/>
    <lineage>
        <taxon>Eukaryota</taxon>
        <taxon>Metazoa</taxon>
        <taxon>Ecdysozoa</taxon>
        <taxon>Arthropoda</taxon>
        <taxon>Crustacea</taxon>
        <taxon>Multicrustacea</taxon>
        <taxon>Malacostraca</taxon>
        <taxon>Eumalacostraca</taxon>
        <taxon>Eucarida</taxon>
        <taxon>Decapoda</taxon>
        <taxon>Pleocyemata</taxon>
        <taxon>Brachyura</taxon>
        <taxon>Eubrachyura</taxon>
        <taxon>Portunoidea</taxon>
        <taxon>Portunidae</taxon>
        <taxon>Portuninae</taxon>
        <taxon>Portunus</taxon>
    </lineage>
</organism>
<comment type="caution">
    <text evidence="2">The sequence shown here is derived from an EMBL/GenBank/DDBJ whole genome shotgun (WGS) entry which is preliminary data.</text>
</comment>
<gene>
    <name evidence="2" type="ORF">E2C01_096810</name>
</gene>